<evidence type="ECO:0000256" key="1">
    <source>
        <dbReference type="ARBA" id="ARBA00006845"/>
    </source>
</evidence>
<reference evidence="3 4" key="1">
    <citation type="submission" date="2024-09" db="EMBL/GenBank/DDBJ databases">
        <authorList>
            <person name="Sun Q."/>
            <person name="Mori K."/>
        </authorList>
    </citation>
    <scope>NUCLEOTIDE SEQUENCE [LARGE SCALE GENOMIC DNA]</scope>
    <source>
        <strain evidence="3 4">NCAIM B.02481</strain>
    </source>
</reference>
<organism evidence="3 4">
    <name type="scientific">Winogradskyella pulchriflava</name>
    <dbReference type="NCBI Taxonomy" id="1110688"/>
    <lineage>
        <taxon>Bacteria</taxon>
        <taxon>Pseudomonadati</taxon>
        <taxon>Bacteroidota</taxon>
        <taxon>Flavobacteriia</taxon>
        <taxon>Flavobacteriales</taxon>
        <taxon>Flavobacteriaceae</taxon>
        <taxon>Winogradskyella</taxon>
    </lineage>
</organism>
<evidence type="ECO:0000313" key="4">
    <source>
        <dbReference type="Proteomes" id="UP001589832"/>
    </source>
</evidence>
<gene>
    <name evidence="3" type="ORF">ACFFGA_09235</name>
</gene>
<proteinExistence type="inferred from homology"/>
<dbReference type="Proteomes" id="UP001589832">
    <property type="component" value="Unassembled WGS sequence"/>
</dbReference>
<accession>A0ABV6QBI4</accession>
<dbReference type="EMBL" id="JBHLTQ010000004">
    <property type="protein sequence ID" value="MFC0604736.1"/>
    <property type="molecule type" value="Genomic_DNA"/>
</dbReference>
<dbReference type="Pfam" id="PF01337">
    <property type="entry name" value="Barstar"/>
    <property type="match status" value="1"/>
</dbReference>
<protein>
    <submittedName>
        <fullName evidence="3">Barstar family protein</fullName>
    </submittedName>
</protein>
<sequence length="100" mass="11535">MIIFNINGKKIKDWKSFHSVFKKELNFPDYYGENMDAWIDCVDDLTDNTKEPIAIHINNGQLIKDNNPDILEAILECSAFVNYRKISNGDQPNLLVSLVF</sequence>
<dbReference type="RefSeq" id="WP_386062873.1">
    <property type="nucleotide sequence ID" value="NZ_JBHLTQ010000004.1"/>
</dbReference>
<name>A0ABV6QBI4_9FLAO</name>
<dbReference type="Gene3D" id="3.30.370.10">
    <property type="entry name" value="Barstar-like"/>
    <property type="match status" value="1"/>
</dbReference>
<keyword evidence="4" id="KW-1185">Reference proteome</keyword>
<comment type="caution">
    <text evidence="3">The sequence shown here is derived from an EMBL/GenBank/DDBJ whole genome shotgun (WGS) entry which is preliminary data.</text>
</comment>
<evidence type="ECO:0000259" key="2">
    <source>
        <dbReference type="Pfam" id="PF01337"/>
    </source>
</evidence>
<dbReference type="InterPro" id="IPR035905">
    <property type="entry name" value="Barstar-like_sf"/>
</dbReference>
<dbReference type="SUPFAM" id="SSF52038">
    <property type="entry name" value="Barstar-related"/>
    <property type="match status" value="1"/>
</dbReference>
<comment type="similarity">
    <text evidence="1">Belongs to the barstar family.</text>
</comment>
<feature type="domain" description="Barstar (barnase inhibitor)" evidence="2">
    <location>
        <begin position="3"/>
        <end position="78"/>
    </location>
</feature>
<dbReference type="InterPro" id="IPR000468">
    <property type="entry name" value="Barstar"/>
</dbReference>
<evidence type="ECO:0000313" key="3">
    <source>
        <dbReference type="EMBL" id="MFC0604736.1"/>
    </source>
</evidence>